<evidence type="ECO:0000313" key="4">
    <source>
        <dbReference type="Proteomes" id="UP001204439"/>
    </source>
</evidence>
<reference evidence="3 4" key="1">
    <citation type="submission" date="2023-11" db="EMBL/GenBank/DDBJ databases">
        <title>First isolation, identification, and characterization of non-pathogenic Epilithonimonas ginsengisoli isolated from diseased farmed rainbow trout (Oncorhynchus mykiss) in Chile.</title>
        <authorList>
            <person name="Miranda C.D."/>
            <person name="Irgang R."/>
            <person name="Concha C."/>
            <person name="Rojas R."/>
            <person name="Avendano R."/>
        </authorList>
    </citation>
    <scope>NUCLEOTIDE SEQUENCE [LARGE SCALE GENOMIC DNA]</scope>
    <source>
        <strain evidence="3 4">FP99</strain>
    </source>
</reference>
<dbReference type="Gene3D" id="1.10.10.60">
    <property type="entry name" value="Homeodomain-like"/>
    <property type="match status" value="2"/>
</dbReference>
<dbReference type="RefSeq" id="WP_256333809.1">
    <property type="nucleotide sequence ID" value="NZ_JAMXLT020000025.1"/>
</dbReference>
<gene>
    <name evidence="3" type="ORF">NG800_013935</name>
</gene>
<name>A0ABU4JKL5_9FLAO</name>
<sequence>MKTIDDISAMPDVRIFIRKAKDESNFSKLIQGYRDGRQFDLPHKINYADSAIAASIKYGTKDDISNDYLSKGIIYYFYHKNYKLALDQYLKAYEFSKRSDDQYLHHKVIYHLGVVKLHLGYYEEAQEHFDECVAYYGKKTEAKLHFNEKFNRKKAYLNSLHQLTVTCRYLKNYKKSDSLSQLGYDLTLKDDDFALEHSYFLKCRGISKFIKKDYSGAEADLESSLPVIVQRNDFAWASVVYYYLGKINEAQNDADKAILYYTKIDSIFEVHAFVLPEVYKSYNFLIEHYKDKDVKRQLYYTNQLLKADSLLTTNYAYLSSKLHRDFDRRSLVEEKERLEQVSKKKTVYAQFLAGLVLLVLIILVVRYRKDRKIKKQYLLLQKKLAEQSIAKGDLVIEEAPEYSIRKTFLTDEMARKITEKLKKFEDEHQFRKKGLTQHSTAVKLGTNSHYLSIYINENKGMNFNRYIAELRINYITNLLNTNNKYLHYTIEALAEECGIAARQNFSSLFYEINGIRPTDYIRNRKKELGLS</sequence>
<keyword evidence="1" id="KW-1133">Transmembrane helix</keyword>
<accession>A0ABU4JKL5</accession>
<protein>
    <submittedName>
        <fullName evidence="3">AraC family transcriptional regulator</fullName>
    </submittedName>
</protein>
<keyword evidence="1" id="KW-0812">Transmembrane</keyword>
<proteinExistence type="predicted"/>
<comment type="caution">
    <text evidence="3">The sequence shown here is derived from an EMBL/GenBank/DDBJ whole genome shotgun (WGS) entry which is preliminary data.</text>
</comment>
<evidence type="ECO:0000256" key="1">
    <source>
        <dbReference type="SAM" id="Phobius"/>
    </source>
</evidence>
<keyword evidence="4" id="KW-1185">Reference proteome</keyword>
<dbReference type="SUPFAM" id="SSF48452">
    <property type="entry name" value="TPR-like"/>
    <property type="match status" value="2"/>
</dbReference>
<dbReference type="InterPro" id="IPR018060">
    <property type="entry name" value="HTH_AraC"/>
</dbReference>
<feature type="transmembrane region" description="Helical" evidence="1">
    <location>
        <begin position="347"/>
        <end position="365"/>
    </location>
</feature>
<keyword evidence="1" id="KW-0472">Membrane</keyword>
<dbReference type="SMART" id="SM00342">
    <property type="entry name" value="HTH_ARAC"/>
    <property type="match status" value="1"/>
</dbReference>
<dbReference type="InterPro" id="IPR011990">
    <property type="entry name" value="TPR-like_helical_dom_sf"/>
</dbReference>
<dbReference type="EMBL" id="JAMXLT020000025">
    <property type="protein sequence ID" value="MDW8550021.1"/>
    <property type="molecule type" value="Genomic_DNA"/>
</dbReference>
<dbReference type="Proteomes" id="UP001204439">
    <property type="component" value="Unassembled WGS sequence"/>
</dbReference>
<feature type="domain" description="HTH araC/xylS-type" evidence="2">
    <location>
        <begin position="419"/>
        <end position="523"/>
    </location>
</feature>
<dbReference type="Gene3D" id="1.25.40.10">
    <property type="entry name" value="Tetratricopeptide repeat domain"/>
    <property type="match status" value="1"/>
</dbReference>
<evidence type="ECO:0000259" key="2">
    <source>
        <dbReference type="PROSITE" id="PS01124"/>
    </source>
</evidence>
<organism evidence="3 4">
    <name type="scientific">Epilithonimonas ginsengisoli</name>
    <dbReference type="NCBI Taxonomy" id="1245592"/>
    <lineage>
        <taxon>Bacteria</taxon>
        <taxon>Pseudomonadati</taxon>
        <taxon>Bacteroidota</taxon>
        <taxon>Flavobacteriia</taxon>
        <taxon>Flavobacteriales</taxon>
        <taxon>Weeksellaceae</taxon>
        <taxon>Chryseobacterium group</taxon>
        <taxon>Epilithonimonas</taxon>
    </lineage>
</organism>
<evidence type="ECO:0000313" key="3">
    <source>
        <dbReference type="EMBL" id="MDW8550021.1"/>
    </source>
</evidence>
<dbReference type="PROSITE" id="PS01124">
    <property type="entry name" value="HTH_ARAC_FAMILY_2"/>
    <property type="match status" value="1"/>
</dbReference>